<protein>
    <submittedName>
        <fullName evidence="1">Uncharacterized protein</fullName>
    </submittedName>
</protein>
<accession>A0A8S5T1W6</accession>
<organism evidence="1">
    <name type="scientific">Siphoviridae sp. ctiJm4</name>
    <dbReference type="NCBI Taxonomy" id="2827916"/>
    <lineage>
        <taxon>Viruses</taxon>
        <taxon>Duplodnaviria</taxon>
        <taxon>Heunggongvirae</taxon>
        <taxon>Uroviricota</taxon>
        <taxon>Caudoviricetes</taxon>
    </lineage>
</organism>
<reference evidence="1" key="1">
    <citation type="journal article" date="2021" name="Proc. Natl. Acad. Sci. U.S.A.">
        <title>A Catalog of Tens of Thousands of Viruses from Human Metagenomes Reveals Hidden Associations with Chronic Diseases.</title>
        <authorList>
            <person name="Tisza M.J."/>
            <person name="Buck C.B."/>
        </authorList>
    </citation>
    <scope>NUCLEOTIDE SEQUENCE</scope>
    <source>
        <strain evidence="1">CtiJm4</strain>
    </source>
</reference>
<name>A0A8S5T1W6_9CAUD</name>
<proteinExistence type="predicted"/>
<evidence type="ECO:0000313" key="1">
    <source>
        <dbReference type="EMBL" id="DAF56959.1"/>
    </source>
</evidence>
<sequence length="30" mass="3626">MKFFCHFKFLLFVESEVSINCQFGSVNNYF</sequence>
<dbReference type="EMBL" id="BK032724">
    <property type="protein sequence ID" value="DAF56959.1"/>
    <property type="molecule type" value="Genomic_DNA"/>
</dbReference>